<organism evidence="2 3">
    <name type="scientific">Kouleothrix aurantiaca</name>
    <dbReference type="NCBI Taxonomy" id="186479"/>
    <lineage>
        <taxon>Bacteria</taxon>
        <taxon>Bacillati</taxon>
        <taxon>Chloroflexota</taxon>
        <taxon>Chloroflexia</taxon>
        <taxon>Chloroflexales</taxon>
        <taxon>Roseiflexineae</taxon>
        <taxon>Roseiflexaceae</taxon>
        <taxon>Kouleothrix</taxon>
    </lineage>
</organism>
<feature type="non-terminal residue" evidence="2">
    <location>
        <position position="1"/>
    </location>
</feature>
<gene>
    <name evidence="2" type="ORF">SE17_39475</name>
</gene>
<proteinExistence type="predicted"/>
<evidence type="ECO:0000313" key="2">
    <source>
        <dbReference type="EMBL" id="KPV48175.1"/>
    </source>
</evidence>
<dbReference type="AlphaFoldDB" id="A0A0P9CQ90"/>
<reference evidence="2 3" key="1">
    <citation type="submission" date="2015-09" db="EMBL/GenBank/DDBJ databases">
        <title>Draft genome sequence of Kouleothrix aurantiaca JCM 19913.</title>
        <authorList>
            <person name="Hemp J."/>
        </authorList>
    </citation>
    <scope>NUCLEOTIDE SEQUENCE [LARGE SCALE GENOMIC DNA]</scope>
    <source>
        <strain evidence="2 3">COM-B</strain>
    </source>
</reference>
<protein>
    <recommendedName>
        <fullName evidence="1">Bacterial alpha-2-macroglobulin MG10 domain-containing protein</fullName>
    </recommendedName>
</protein>
<name>A0A0P9CQ90_9CHLR</name>
<dbReference type="Pfam" id="PF17973">
    <property type="entry name" value="bMG10"/>
    <property type="match status" value="1"/>
</dbReference>
<sequence>RANLSDPISVITALADIKAGGQSQLTLQRQAASGQTGKGRLYYTLRMRYYQDAGKVAALDQGVGVRREYVAVNTDTLSVTGQLVNQVKLGEVVQVRLTLTVPEDMQYFAVEDMLPAGLEPIDTSLKTSSAAAEGASLGSADTPSWQYFGQTSIHDDRVALFASDLPRGTYTYTYLARGVTPGAFQTLPATAYQMYQPEIFGRSDGAVFTVSQ</sequence>
<evidence type="ECO:0000313" key="3">
    <source>
        <dbReference type="Proteomes" id="UP000050509"/>
    </source>
</evidence>
<dbReference type="InterPro" id="IPR041246">
    <property type="entry name" value="Bact_MG10"/>
</dbReference>
<dbReference type="PANTHER" id="PTHR40094">
    <property type="entry name" value="ALPHA-2-MACROGLOBULIN HOMOLOG"/>
    <property type="match status" value="1"/>
</dbReference>
<dbReference type="PANTHER" id="PTHR40094:SF1">
    <property type="entry name" value="UBIQUITIN DOMAIN-CONTAINING PROTEIN"/>
    <property type="match status" value="1"/>
</dbReference>
<accession>A0A0P9CQ90</accession>
<dbReference type="EMBL" id="LJCR01002873">
    <property type="protein sequence ID" value="KPV48175.1"/>
    <property type="molecule type" value="Genomic_DNA"/>
</dbReference>
<evidence type="ECO:0000259" key="1">
    <source>
        <dbReference type="Pfam" id="PF17973"/>
    </source>
</evidence>
<keyword evidence="3" id="KW-1185">Reference proteome</keyword>
<feature type="domain" description="Bacterial alpha-2-macroglobulin MG10" evidence="1">
    <location>
        <begin position="62"/>
        <end position="198"/>
    </location>
</feature>
<comment type="caution">
    <text evidence="2">The sequence shown here is derived from an EMBL/GenBank/DDBJ whole genome shotgun (WGS) entry which is preliminary data.</text>
</comment>
<dbReference type="Proteomes" id="UP000050509">
    <property type="component" value="Unassembled WGS sequence"/>
</dbReference>
<dbReference type="GO" id="GO:0004866">
    <property type="term" value="F:endopeptidase inhibitor activity"/>
    <property type="evidence" value="ECO:0007669"/>
    <property type="project" value="TreeGrafter"/>
</dbReference>
<dbReference type="InterPro" id="IPR051802">
    <property type="entry name" value="YfhM-like"/>
</dbReference>